<feature type="region of interest" description="Disordered" evidence="1">
    <location>
        <begin position="172"/>
        <end position="194"/>
    </location>
</feature>
<dbReference type="InterPro" id="IPR011447">
    <property type="entry name" value="DUF1552"/>
</dbReference>
<dbReference type="AlphaFoldDB" id="D2R927"/>
<dbReference type="Pfam" id="PF07586">
    <property type="entry name" value="HXXSHH"/>
    <property type="match status" value="1"/>
</dbReference>
<dbReference type="eggNOG" id="COG2960">
    <property type="taxonomic scope" value="Bacteria"/>
</dbReference>
<dbReference type="OrthoDB" id="9146593at2"/>
<name>D2R927_PIRSD</name>
<protein>
    <recommendedName>
        <fullName evidence="4">DUF1552 domain-containing protein</fullName>
    </recommendedName>
</protein>
<sequence length="465" mass="52065" precursor="true">MTQKSWHLNRRSLLRGAGVALALPYLSAMEGYSKTDADAAETKAPQRFLAAYISYGVYMPDGQSGVPRKKPDGTYDHHEWSWWPQGSPGKIESFNKSSEPFDPLKDQVTYLRGLDHKGGYKMGGHSSGDVFLTGANMAEVETTNNISIDQLMAKHLGHLTRHDSLVMGTEGGTGSYQRSKTLSHRGPGKPIPSMHKPQEIFSRLFNPYGDQGIEQVRASLKRDASILDLLTEDSKSFHGQLGAEDKRKMEEYLESVREIEKRVERTSQWTHTPLPGVDTKGVNLEVNHGGRPADYIRVMYDLAYLAFVTDQTRVATFMTESEHSQDSELWNYANYALGYKGATHDIAHKRPEVISGQWDKWRNENHAYFLKRLASTQEGNGTMLDNTLVLYGSAHPHASHSGMNYPLQLSGGKNMGFQHGQLHEFVDYKKVPLANLFVTMLQAMEIPVDKFADSTGTLNQLLRAS</sequence>
<evidence type="ECO:0008006" key="4">
    <source>
        <dbReference type="Google" id="ProtNLM"/>
    </source>
</evidence>
<dbReference type="Proteomes" id="UP000001887">
    <property type="component" value="Chromosome"/>
</dbReference>
<gene>
    <name evidence="2" type="ordered locus">Psta_1175</name>
</gene>
<evidence type="ECO:0000313" key="2">
    <source>
        <dbReference type="EMBL" id="ADB15854.1"/>
    </source>
</evidence>
<dbReference type="PROSITE" id="PS51318">
    <property type="entry name" value="TAT"/>
    <property type="match status" value="1"/>
</dbReference>
<evidence type="ECO:0000313" key="3">
    <source>
        <dbReference type="Proteomes" id="UP000001887"/>
    </source>
</evidence>
<dbReference type="EMBL" id="CP001848">
    <property type="protein sequence ID" value="ADB15854.1"/>
    <property type="molecule type" value="Genomic_DNA"/>
</dbReference>
<dbReference type="STRING" id="530564.Psta_1175"/>
<keyword evidence="3" id="KW-1185">Reference proteome</keyword>
<evidence type="ECO:0000256" key="1">
    <source>
        <dbReference type="SAM" id="MobiDB-lite"/>
    </source>
</evidence>
<dbReference type="HOGENOM" id="CLU_044709_0_0_0"/>
<reference evidence="2 3" key="1">
    <citation type="journal article" date="2009" name="Stand. Genomic Sci.">
        <title>Complete genome sequence of Pirellula staleyi type strain (ATCC 27377).</title>
        <authorList>
            <person name="Clum A."/>
            <person name="Tindall B.J."/>
            <person name="Sikorski J."/>
            <person name="Ivanova N."/>
            <person name="Mavrommatis K."/>
            <person name="Lucas S."/>
            <person name="Glavina del Rio T."/>
            <person name="Nolan M."/>
            <person name="Chen F."/>
            <person name="Tice H."/>
            <person name="Pitluck S."/>
            <person name="Cheng J.F."/>
            <person name="Chertkov O."/>
            <person name="Brettin T."/>
            <person name="Han C."/>
            <person name="Detter J.C."/>
            <person name="Kuske C."/>
            <person name="Bruce D."/>
            <person name="Goodwin L."/>
            <person name="Ovchinikova G."/>
            <person name="Pati A."/>
            <person name="Mikhailova N."/>
            <person name="Chen A."/>
            <person name="Palaniappan K."/>
            <person name="Land M."/>
            <person name="Hauser L."/>
            <person name="Chang Y.J."/>
            <person name="Jeffries C.D."/>
            <person name="Chain P."/>
            <person name="Rohde M."/>
            <person name="Goker M."/>
            <person name="Bristow J."/>
            <person name="Eisen J.A."/>
            <person name="Markowitz V."/>
            <person name="Hugenholtz P."/>
            <person name="Kyrpides N.C."/>
            <person name="Klenk H.P."/>
            <person name="Lapidus A."/>
        </authorList>
    </citation>
    <scope>NUCLEOTIDE SEQUENCE [LARGE SCALE GENOMIC DNA]</scope>
    <source>
        <strain evidence="3">ATCC 27377 / DSM 6068 / ICPB 4128</strain>
    </source>
</reference>
<accession>D2R927</accession>
<dbReference type="InterPro" id="IPR006311">
    <property type="entry name" value="TAT_signal"/>
</dbReference>
<organism evidence="2 3">
    <name type="scientific">Pirellula staleyi (strain ATCC 27377 / DSM 6068 / ICPB 4128)</name>
    <name type="common">Pirella staleyi</name>
    <dbReference type="NCBI Taxonomy" id="530564"/>
    <lineage>
        <taxon>Bacteria</taxon>
        <taxon>Pseudomonadati</taxon>
        <taxon>Planctomycetota</taxon>
        <taxon>Planctomycetia</taxon>
        <taxon>Pirellulales</taxon>
        <taxon>Pirellulaceae</taxon>
        <taxon>Pirellula</taxon>
    </lineage>
</organism>
<dbReference type="KEGG" id="psl:Psta_1175"/>
<proteinExistence type="predicted"/>